<dbReference type="AlphaFoldDB" id="A0A2P6QQA0"/>
<dbReference type="Gramene" id="PRQ36327">
    <property type="protein sequence ID" value="PRQ36327"/>
    <property type="gene ID" value="RchiOBHm_Chr4g0390211"/>
</dbReference>
<evidence type="ECO:0000313" key="2">
    <source>
        <dbReference type="Proteomes" id="UP000238479"/>
    </source>
</evidence>
<reference evidence="1 2" key="1">
    <citation type="journal article" date="2018" name="Nat. Genet.">
        <title>The Rosa genome provides new insights in the design of modern roses.</title>
        <authorList>
            <person name="Bendahmane M."/>
        </authorList>
    </citation>
    <scope>NUCLEOTIDE SEQUENCE [LARGE SCALE GENOMIC DNA]</scope>
    <source>
        <strain evidence="2">cv. Old Blush</strain>
    </source>
</reference>
<proteinExistence type="predicted"/>
<gene>
    <name evidence="1" type="ORF">RchiOBHm_Chr4g0390211</name>
</gene>
<keyword evidence="2" id="KW-1185">Reference proteome</keyword>
<sequence>MQSKAPLVSCKVFQSHISTLLVSMFAPSPQSRLLDGCGRIRRFKFLVYLQLSPVAGFAEI</sequence>
<name>A0A2P6QQA0_ROSCH</name>
<evidence type="ECO:0000313" key="1">
    <source>
        <dbReference type="EMBL" id="PRQ36327.1"/>
    </source>
</evidence>
<dbReference type="EMBL" id="PDCK01000042">
    <property type="protein sequence ID" value="PRQ36327.1"/>
    <property type="molecule type" value="Genomic_DNA"/>
</dbReference>
<accession>A0A2P6QQA0</accession>
<protein>
    <submittedName>
        <fullName evidence="1">Uncharacterized protein</fullName>
    </submittedName>
</protein>
<comment type="caution">
    <text evidence="1">The sequence shown here is derived from an EMBL/GenBank/DDBJ whole genome shotgun (WGS) entry which is preliminary data.</text>
</comment>
<dbReference type="Proteomes" id="UP000238479">
    <property type="component" value="Chromosome 4"/>
</dbReference>
<organism evidence="1 2">
    <name type="scientific">Rosa chinensis</name>
    <name type="common">China rose</name>
    <dbReference type="NCBI Taxonomy" id="74649"/>
    <lineage>
        <taxon>Eukaryota</taxon>
        <taxon>Viridiplantae</taxon>
        <taxon>Streptophyta</taxon>
        <taxon>Embryophyta</taxon>
        <taxon>Tracheophyta</taxon>
        <taxon>Spermatophyta</taxon>
        <taxon>Magnoliopsida</taxon>
        <taxon>eudicotyledons</taxon>
        <taxon>Gunneridae</taxon>
        <taxon>Pentapetalae</taxon>
        <taxon>rosids</taxon>
        <taxon>fabids</taxon>
        <taxon>Rosales</taxon>
        <taxon>Rosaceae</taxon>
        <taxon>Rosoideae</taxon>
        <taxon>Rosoideae incertae sedis</taxon>
        <taxon>Rosa</taxon>
    </lineage>
</organism>